<dbReference type="Proteomes" id="UP000184488">
    <property type="component" value="Unassembled WGS sequence"/>
</dbReference>
<dbReference type="InterPro" id="IPR037883">
    <property type="entry name" value="Knr4/Smi1-like_sf"/>
</dbReference>
<accession>A0A1M6AMQ9</accession>
<dbReference type="AlphaFoldDB" id="A0A1M6AMQ9"/>
<dbReference type="SMART" id="SM00860">
    <property type="entry name" value="SMI1_KNR4"/>
    <property type="match status" value="1"/>
</dbReference>
<reference evidence="3" key="1">
    <citation type="submission" date="2016-11" db="EMBL/GenBank/DDBJ databases">
        <authorList>
            <person name="Varghese N."/>
            <person name="Submissions S."/>
        </authorList>
    </citation>
    <scope>NUCLEOTIDE SEQUENCE [LARGE SCALE GENOMIC DNA]</scope>
    <source>
        <strain evidence="3">DSM 18829</strain>
    </source>
</reference>
<dbReference type="SUPFAM" id="SSF160631">
    <property type="entry name" value="SMI1/KNR4-like"/>
    <property type="match status" value="1"/>
</dbReference>
<feature type="domain" description="Knr4/Smi1-like" evidence="1">
    <location>
        <begin position="19"/>
        <end position="140"/>
    </location>
</feature>
<keyword evidence="3" id="KW-1185">Reference proteome</keyword>
<dbReference type="EMBL" id="FQZI01000001">
    <property type="protein sequence ID" value="SHI37608.1"/>
    <property type="molecule type" value="Genomic_DNA"/>
</dbReference>
<name>A0A1M6AMQ9_9FLAO</name>
<sequence>MMIIEIINKIEKLGYKLEGLDDNQINNIESYYDVTLPNDYKFFLKKMGKSGGGILRGEDCFYDRVFELREYANELLKDDNSSFEFKKEHFVFFSHQGYIFAFIDTTILNDSPIYYYFEGDLEPQIKYNYLACFLEEYIKKIQAID</sequence>
<evidence type="ECO:0000259" key="1">
    <source>
        <dbReference type="SMART" id="SM00860"/>
    </source>
</evidence>
<gene>
    <name evidence="2" type="ORF">SAMN05444363_0293</name>
</gene>
<evidence type="ECO:0000313" key="3">
    <source>
        <dbReference type="Proteomes" id="UP000184488"/>
    </source>
</evidence>
<dbReference type="Pfam" id="PF14568">
    <property type="entry name" value="SUKH_6"/>
    <property type="match status" value="1"/>
</dbReference>
<dbReference type="RefSeq" id="WP_084127056.1">
    <property type="nucleotide sequence ID" value="NZ_FQZI01000001.1"/>
</dbReference>
<protein>
    <submittedName>
        <fullName evidence="2">SMI1-KNR4 cell-wall</fullName>
    </submittedName>
</protein>
<evidence type="ECO:0000313" key="2">
    <source>
        <dbReference type="EMBL" id="SHI37608.1"/>
    </source>
</evidence>
<organism evidence="2 3">
    <name type="scientific">Flavobacterium terrae</name>
    <dbReference type="NCBI Taxonomy" id="415425"/>
    <lineage>
        <taxon>Bacteria</taxon>
        <taxon>Pseudomonadati</taxon>
        <taxon>Bacteroidota</taxon>
        <taxon>Flavobacteriia</taxon>
        <taxon>Flavobacteriales</taxon>
        <taxon>Flavobacteriaceae</taxon>
        <taxon>Flavobacterium</taxon>
    </lineage>
</organism>
<dbReference type="Gene3D" id="3.40.1580.10">
    <property type="entry name" value="SMI1/KNR4-like"/>
    <property type="match status" value="1"/>
</dbReference>
<proteinExistence type="predicted"/>
<dbReference type="OrthoDB" id="1189226at2"/>
<dbReference type="InterPro" id="IPR018958">
    <property type="entry name" value="Knr4/Smi1-like_dom"/>
</dbReference>